<dbReference type="InterPro" id="IPR022764">
    <property type="entry name" value="Peptidase_S54_rhomboid_dom"/>
</dbReference>
<evidence type="ECO:0000259" key="8">
    <source>
        <dbReference type="Pfam" id="PF01694"/>
    </source>
</evidence>
<dbReference type="PANTHER" id="PTHR43731">
    <property type="entry name" value="RHOMBOID PROTEASE"/>
    <property type="match status" value="1"/>
</dbReference>
<dbReference type="SUPFAM" id="SSF144091">
    <property type="entry name" value="Rhomboid-like"/>
    <property type="match status" value="1"/>
</dbReference>
<comment type="subcellular location">
    <subcellularLocation>
        <location evidence="1">Membrane</location>
        <topology evidence="1">Multi-pass membrane protein</topology>
    </subcellularLocation>
</comment>
<dbReference type="GO" id="GO:0004252">
    <property type="term" value="F:serine-type endopeptidase activity"/>
    <property type="evidence" value="ECO:0007669"/>
    <property type="project" value="InterPro"/>
</dbReference>
<dbReference type="GO" id="GO:0016020">
    <property type="term" value="C:membrane"/>
    <property type="evidence" value="ECO:0007669"/>
    <property type="project" value="UniProtKB-SubCell"/>
</dbReference>
<dbReference type="PANTHER" id="PTHR43731:SF14">
    <property type="entry name" value="PRESENILIN-ASSOCIATED RHOMBOID-LIKE PROTEIN, MITOCHONDRIAL"/>
    <property type="match status" value="1"/>
</dbReference>
<keyword evidence="4" id="KW-0378">Hydrolase</keyword>
<reference evidence="9" key="1">
    <citation type="journal article" date="2014" name="Genome Biol. Evol.">
        <title>Pangenome evidence for extensive interdomain horizontal transfer affecting lineage core and shell genes in uncultured planktonic thaumarchaeota and euryarchaeota.</title>
        <authorList>
            <person name="Deschamps P."/>
            <person name="Zivanovic Y."/>
            <person name="Moreira D."/>
            <person name="Rodriguez-Valera F."/>
            <person name="Lopez-Garcia P."/>
        </authorList>
    </citation>
    <scope>NUCLEOTIDE SEQUENCE</scope>
</reference>
<feature type="transmembrane region" description="Helical" evidence="7">
    <location>
        <begin position="95"/>
        <end position="112"/>
    </location>
</feature>
<evidence type="ECO:0000313" key="9">
    <source>
        <dbReference type="EMBL" id="AIE93500.1"/>
    </source>
</evidence>
<feature type="domain" description="Peptidase S54 rhomboid" evidence="8">
    <location>
        <begin position="57"/>
        <end position="197"/>
    </location>
</feature>
<feature type="transmembrane region" description="Helical" evidence="7">
    <location>
        <begin position="19"/>
        <end position="37"/>
    </location>
</feature>
<proteinExistence type="inferred from homology"/>
<evidence type="ECO:0000256" key="2">
    <source>
        <dbReference type="ARBA" id="ARBA00009045"/>
    </source>
</evidence>
<feature type="transmembrane region" description="Helical" evidence="7">
    <location>
        <begin position="57"/>
        <end position="83"/>
    </location>
</feature>
<evidence type="ECO:0000256" key="3">
    <source>
        <dbReference type="ARBA" id="ARBA00022692"/>
    </source>
</evidence>
<feature type="transmembrane region" description="Helical" evidence="7">
    <location>
        <begin position="176"/>
        <end position="196"/>
    </location>
</feature>
<evidence type="ECO:0000256" key="6">
    <source>
        <dbReference type="ARBA" id="ARBA00023136"/>
    </source>
</evidence>
<dbReference type="Gene3D" id="1.20.1540.10">
    <property type="entry name" value="Rhomboid-like"/>
    <property type="match status" value="1"/>
</dbReference>
<dbReference type="InterPro" id="IPR050925">
    <property type="entry name" value="Rhomboid_protease_S54"/>
</dbReference>
<evidence type="ECO:0000256" key="7">
    <source>
        <dbReference type="SAM" id="Phobius"/>
    </source>
</evidence>
<keyword evidence="5 7" id="KW-1133">Transmembrane helix</keyword>
<evidence type="ECO:0000256" key="5">
    <source>
        <dbReference type="ARBA" id="ARBA00022989"/>
    </source>
</evidence>
<sequence>MEFNGDNNNRKFSILQTSWTIRFIAIAVVFFVLQYILGPEIWGYFAFFPALVIKWPWTLVTSIFLHADFNHLLFNMFALFFFGSYLERLLGSNRFLVIFIAAGIVGNLGYYVTAPDNMIPAIGASGAAYGLMGTLAILAPFIRVYVWGLLPVPMVVLTAVYALLDVSGLFISPGSNIAHGAHLAGLLVGLAFGLYLRPYFGYRRQTDIDL</sequence>
<dbReference type="InterPro" id="IPR035952">
    <property type="entry name" value="Rhomboid-like_sf"/>
</dbReference>
<dbReference type="EMBL" id="KF900396">
    <property type="protein sequence ID" value="AIE93500.1"/>
    <property type="molecule type" value="Genomic_DNA"/>
</dbReference>
<evidence type="ECO:0000256" key="4">
    <source>
        <dbReference type="ARBA" id="ARBA00022801"/>
    </source>
</evidence>
<dbReference type="Pfam" id="PF01694">
    <property type="entry name" value="Rhomboid"/>
    <property type="match status" value="1"/>
</dbReference>
<evidence type="ECO:0000256" key="1">
    <source>
        <dbReference type="ARBA" id="ARBA00004141"/>
    </source>
</evidence>
<name>A0A075FPE8_9ARCH</name>
<keyword evidence="6 7" id="KW-0472">Membrane</keyword>
<keyword evidence="3 7" id="KW-0812">Transmembrane</keyword>
<dbReference type="AlphaFoldDB" id="A0A075FPE8"/>
<comment type="similarity">
    <text evidence="2">Belongs to the peptidase S54 family.</text>
</comment>
<feature type="transmembrane region" description="Helical" evidence="7">
    <location>
        <begin position="118"/>
        <end position="138"/>
    </location>
</feature>
<protein>
    <submittedName>
        <fullName evidence="9">Rhomboid family protein</fullName>
    </submittedName>
</protein>
<accession>A0A075FPE8</accession>
<organism evidence="9">
    <name type="scientific">uncultured marine thaumarchaeote AD1000_38_A02</name>
    <dbReference type="NCBI Taxonomy" id="1455911"/>
    <lineage>
        <taxon>Archaea</taxon>
        <taxon>Nitrososphaerota</taxon>
        <taxon>environmental samples</taxon>
    </lineage>
</organism>
<feature type="transmembrane region" description="Helical" evidence="7">
    <location>
        <begin position="145"/>
        <end position="164"/>
    </location>
</feature>